<keyword evidence="3" id="KW-0808">Transferase</keyword>
<evidence type="ECO:0000259" key="1">
    <source>
        <dbReference type="Pfam" id="PF00534"/>
    </source>
</evidence>
<dbReference type="EMBL" id="QFWX01000004">
    <property type="protein sequence ID" value="PXX90731.1"/>
    <property type="molecule type" value="Genomic_DNA"/>
</dbReference>
<feature type="domain" description="Glycosyltransferase subfamily 4-like N-terminal" evidence="2">
    <location>
        <begin position="16"/>
        <end position="177"/>
    </location>
</feature>
<dbReference type="Pfam" id="PF13439">
    <property type="entry name" value="Glyco_transf_4"/>
    <property type="match status" value="1"/>
</dbReference>
<organism evidence="3 4">
    <name type="scientific">Marinobacter vulgaris</name>
    <dbReference type="NCBI Taxonomy" id="1928331"/>
    <lineage>
        <taxon>Bacteria</taxon>
        <taxon>Pseudomonadati</taxon>
        <taxon>Pseudomonadota</taxon>
        <taxon>Gammaproteobacteria</taxon>
        <taxon>Pseudomonadales</taxon>
        <taxon>Marinobacteraceae</taxon>
        <taxon>Marinobacter</taxon>
    </lineage>
</organism>
<proteinExistence type="predicted"/>
<feature type="domain" description="Glycosyl transferase family 1" evidence="1">
    <location>
        <begin position="197"/>
        <end position="349"/>
    </location>
</feature>
<dbReference type="GO" id="GO:1901135">
    <property type="term" value="P:carbohydrate derivative metabolic process"/>
    <property type="evidence" value="ECO:0007669"/>
    <property type="project" value="UniProtKB-ARBA"/>
</dbReference>
<keyword evidence="4" id="KW-1185">Reference proteome</keyword>
<sequence length="383" mass="42391">MEFKVLHLIDSGGLYGAEKMLLDLATKQKEKGLNAVILSAGVPGEGIKSIEEEGAARGISVQAWRMKPGFNLKGAIAILRWAQREGFDILHSHGYKFNVLLGMLPNSYRKLPLVSTLHGYTYSRPFSKGRLYEVFDKLALTRASRIVVVSSKIIPKLPFFIKNSNAITMITNGIDVHKVEICARQKINMEITDFLDNHSPVVLGVGRFSREKNFAELIKSVSLLKKQYKNIGLILAGDGPLLGEASKQARESGLFENVLFPGYINNIHPLIRTASVLAIPSISEGLPITLLEAMALKTGVVVTDVGEMGNVVGFGKGGVIIDRPYADDIASAIQDFLSEPEEETRRIEWAFKAVNERYSLEKMVMAYEDVYRSVTHKNLRPSD</sequence>
<comment type="caution">
    <text evidence="3">The sequence shown here is derived from an EMBL/GenBank/DDBJ whole genome shotgun (WGS) entry which is preliminary data.</text>
</comment>
<dbReference type="CDD" id="cd03811">
    <property type="entry name" value="GT4_GT28_WabH-like"/>
    <property type="match status" value="1"/>
</dbReference>
<dbReference type="Proteomes" id="UP000253987">
    <property type="component" value="Unassembled WGS sequence"/>
</dbReference>
<dbReference type="AlphaFoldDB" id="A0A2V3ZXZ6"/>
<gene>
    <name evidence="3" type="ORF">DIT71_09290</name>
</gene>
<name>A0A2V3ZXZ6_9GAMM</name>
<evidence type="ECO:0000313" key="4">
    <source>
        <dbReference type="Proteomes" id="UP000253987"/>
    </source>
</evidence>
<dbReference type="Gene3D" id="3.40.50.2000">
    <property type="entry name" value="Glycogen Phosphorylase B"/>
    <property type="match status" value="2"/>
</dbReference>
<dbReference type="OrthoDB" id="9768937at2"/>
<reference evidence="3 4" key="2">
    <citation type="submission" date="2018-06" db="EMBL/GenBank/DDBJ databases">
        <title>Marinobactersediminissp. nov, a moderately halophilic bacterium isolated from marine solar saltern.</title>
        <authorList>
            <person name="Zhang Y."/>
        </authorList>
    </citation>
    <scope>NUCLEOTIDE SEQUENCE [LARGE SCALE GENOMIC DNA]</scope>
    <source>
        <strain evidence="3 4">F01</strain>
    </source>
</reference>
<dbReference type="InterPro" id="IPR028098">
    <property type="entry name" value="Glyco_trans_4-like_N"/>
</dbReference>
<dbReference type="GO" id="GO:0016757">
    <property type="term" value="F:glycosyltransferase activity"/>
    <property type="evidence" value="ECO:0007669"/>
    <property type="project" value="InterPro"/>
</dbReference>
<dbReference type="PANTHER" id="PTHR12526">
    <property type="entry name" value="GLYCOSYLTRANSFERASE"/>
    <property type="match status" value="1"/>
</dbReference>
<dbReference type="RefSeq" id="WP_114612956.1">
    <property type="nucleotide sequence ID" value="NZ_QFWX01000004.1"/>
</dbReference>
<dbReference type="PANTHER" id="PTHR12526:SF637">
    <property type="entry name" value="GLYCOSYLTRANSFERASE EPSF-RELATED"/>
    <property type="match status" value="1"/>
</dbReference>
<evidence type="ECO:0000313" key="3">
    <source>
        <dbReference type="EMBL" id="PXX90731.1"/>
    </source>
</evidence>
<evidence type="ECO:0000259" key="2">
    <source>
        <dbReference type="Pfam" id="PF13439"/>
    </source>
</evidence>
<accession>A0A2V3ZXZ6</accession>
<reference evidence="4" key="1">
    <citation type="submission" date="2018-05" db="EMBL/GenBank/DDBJ databases">
        <authorList>
            <person name="Lu D."/>
        </authorList>
    </citation>
    <scope>NUCLEOTIDE SEQUENCE [LARGE SCALE GENOMIC DNA]</scope>
    <source>
        <strain evidence="4">F01</strain>
    </source>
</reference>
<protein>
    <submittedName>
        <fullName evidence="3">Glycosyltransferase</fullName>
    </submittedName>
</protein>
<dbReference type="InterPro" id="IPR001296">
    <property type="entry name" value="Glyco_trans_1"/>
</dbReference>
<dbReference type="SUPFAM" id="SSF53756">
    <property type="entry name" value="UDP-Glycosyltransferase/glycogen phosphorylase"/>
    <property type="match status" value="1"/>
</dbReference>
<dbReference type="Pfam" id="PF00534">
    <property type="entry name" value="Glycos_transf_1"/>
    <property type="match status" value="1"/>
</dbReference>